<evidence type="ECO:0000256" key="3">
    <source>
        <dbReference type="ARBA" id="ARBA00022989"/>
    </source>
</evidence>
<gene>
    <name evidence="7" type="ORF">GCM10009802_24820</name>
</gene>
<dbReference type="Pfam" id="PF07690">
    <property type="entry name" value="MFS_1"/>
    <property type="match status" value="1"/>
</dbReference>
<evidence type="ECO:0000259" key="6">
    <source>
        <dbReference type="PROSITE" id="PS50850"/>
    </source>
</evidence>
<keyword evidence="2 5" id="KW-0812">Transmembrane</keyword>
<feature type="transmembrane region" description="Helical" evidence="5">
    <location>
        <begin position="114"/>
        <end position="132"/>
    </location>
</feature>
<dbReference type="InterPro" id="IPR051788">
    <property type="entry name" value="MFS_Transporter"/>
</dbReference>
<dbReference type="Gene3D" id="1.20.1250.20">
    <property type="entry name" value="MFS general substrate transporter like domains"/>
    <property type="match status" value="1"/>
</dbReference>
<evidence type="ECO:0000256" key="4">
    <source>
        <dbReference type="ARBA" id="ARBA00023136"/>
    </source>
</evidence>
<name>A0ABP5JXI7_9ACTN</name>
<evidence type="ECO:0000256" key="2">
    <source>
        <dbReference type="ARBA" id="ARBA00022692"/>
    </source>
</evidence>
<dbReference type="Proteomes" id="UP001500443">
    <property type="component" value="Unassembled WGS sequence"/>
</dbReference>
<feature type="transmembrane region" description="Helical" evidence="5">
    <location>
        <begin position="26"/>
        <end position="45"/>
    </location>
</feature>
<evidence type="ECO:0000313" key="7">
    <source>
        <dbReference type="EMBL" id="GAA2121487.1"/>
    </source>
</evidence>
<protein>
    <recommendedName>
        <fullName evidence="6">Major facilitator superfamily (MFS) profile domain-containing protein</fullName>
    </recommendedName>
</protein>
<accession>A0ABP5JXI7</accession>
<comment type="subcellular location">
    <subcellularLocation>
        <location evidence="1">Cell membrane</location>
        <topology evidence="1">Multi-pass membrane protein</topology>
    </subcellularLocation>
</comment>
<dbReference type="SUPFAM" id="SSF103473">
    <property type="entry name" value="MFS general substrate transporter"/>
    <property type="match status" value="1"/>
</dbReference>
<feature type="transmembrane region" description="Helical" evidence="5">
    <location>
        <begin position="51"/>
        <end position="78"/>
    </location>
</feature>
<feature type="domain" description="Major facilitator superfamily (MFS) profile" evidence="6">
    <location>
        <begin position="1"/>
        <end position="158"/>
    </location>
</feature>
<reference evidence="8" key="1">
    <citation type="journal article" date="2019" name="Int. J. Syst. Evol. Microbiol.">
        <title>The Global Catalogue of Microorganisms (GCM) 10K type strain sequencing project: providing services to taxonomists for standard genome sequencing and annotation.</title>
        <authorList>
            <consortium name="The Broad Institute Genomics Platform"/>
            <consortium name="The Broad Institute Genome Sequencing Center for Infectious Disease"/>
            <person name="Wu L."/>
            <person name="Ma J."/>
        </authorList>
    </citation>
    <scope>NUCLEOTIDE SEQUENCE [LARGE SCALE GENOMIC DNA]</scope>
    <source>
        <strain evidence="8">JCM 15481</strain>
    </source>
</reference>
<comment type="caution">
    <text evidence="7">The sequence shown here is derived from an EMBL/GenBank/DDBJ whole genome shotgun (WGS) entry which is preliminary data.</text>
</comment>
<evidence type="ECO:0000313" key="8">
    <source>
        <dbReference type="Proteomes" id="UP001500443"/>
    </source>
</evidence>
<proteinExistence type="predicted"/>
<feature type="transmembrane region" description="Helical" evidence="5">
    <location>
        <begin position="90"/>
        <end position="108"/>
    </location>
</feature>
<dbReference type="PANTHER" id="PTHR23514:SF13">
    <property type="entry name" value="INNER MEMBRANE PROTEIN YBJJ"/>
    <property type="match status" value="1"/>
</dbReference>
<organism evidence="7 8">
    <name type="scientific">Streptomyces synnematoformans</name>
    <dbReference type="NCBI Taxonomy" id="415721"/>
    <lineage>
        <taxon>Bacteria</taxon>
        <taxon>Bacillati</taxon>
        <taxon>Actinomycetota</taxon>
        <taxon>Actinomycetes</taxon>
        <taxon>Kitasatosporales</taxon>
        <taxon>Streptomycetaceae</taxon>
        <taxon>Streptomyces</taxon>
    </lineage>
</organism>
<dbReference type="PROSITE" id="PS50850">
    <property type="entry name" value="MFS"/>
    <property type="match status" value="1"/>
</dbReference>
<dbReference type="EMBL" id="BAAAPF010000059">
    <property type="protein sequence ID" value="GAA2121487.1"/>
    <property type="molecule type" value="Genomic_DNA"/>
</dbReference>
<dbReference type="InterPro" id="IPR011701">
    <property type="entry name" value="MFS"/>
</dbReference>
<dbReference type="InterPro" id="IPR036259">
    <property type="entry name" value="MFS_trans_sf"/>
</dbReference>
<dbReference type="InterPro" id="IPR020846">
    <property type="entry name" value="MFS_dom"/>
</dbReference>
<keyword evidence="3 5" id="KW-1133">Transmembrane helix</keyword>
<dbReference type="PANTHER" id="PTHR23514">
    <property type="entry name" value="BYPASS OF STOP CODON PROTEIN 6"/>
    <property type="match status" value="1"/>
</dbReference>
<keyword evidence="4 5" id="KW-0472">Membrane</keyword>
<evidence type="ECO:0000256" key="5">
    <source>
        <dbReference type="SAM" id="Phobius"/>
    </source>
</evidence>
<sequence length="158" mass="15929">MVAFTGCQAAGRVVGDRLRSAYGDAVLFRIGGLVGTVGLALAVLSPDPRPAVAGFAVLGLGSSVLIPMAFSAVGRLAGAGGDAAAAMSRFTTFTYAGILLGPALIGWIAQLAGLAWTLAVLVPLLGTVALAVRLPPVTRTVRGTPVGGPVRRRPERLV</sequence>
<keyword evidence="8" id="KW-1185">Reference proteome</keyword>
<evidence type="ECO:0000256" key="1">
    <source>
        <dbReference type="ARBA" id="ARBA00004651"/>
    </source>
</evidence>